<reference evidence="2" key="1">
    <citation type="journal article" date="2011" name="MBio">
        <title>Novel metabolic attributes of the genus Cyanothece, comprising a group of unicellular nitrogen-fixing Cyanobacteria.</title>
        <authorList>
            <person name="Bandyopadhyay A."/>
            <person name="Elvitigala T."/>
            <person name="Welsh E."/>
            <person name="Stockel J."/>
            <person name="Liberton M."/>
            <person name="Min H."/>
            <person name="Sherman L.A."/>
            <person name="Pakrasi H.B."/>
        </authorList>
    </citation>
    <scope>NUCLEOTIDE SEQUENCE [LARGE SCALE GENOMIC DNA]</scope>
    <source>
        <strain evidence="2">PCC 7822</strain>
    </source>
</reference>
<accession>E0UK20</accession>
<dbReference type="KEGG" id="cyj:Cyan7822_2689"/>
<gene>
    <name evidence="1" type="ordered locus">Cyan7822_2689</name>
</gene>
<sequence>MSIQQQARFLQSRQRLRSLHRQLSLLSRLSSELKSESVDTHEVKSSYTPAIEQVPLSLEVTEEEILDQFQPSWYSKKYLEVGVRHIRGSQLRSTQYKAVRFPGHHKPMMTCTHFN</sequence>
<dbReference type="AlphaFoldDB" id="E0UK20"/>
<dbReference type="RefSeq" id="WP_013322761.1">
    <property type="nucleotide sequence ID" value="NC_014501.1"/>
</dbReference>
<evidence type="ECO:0000313" key="2">
    <source>
        <dbReference type="Proteomes" id="UP000008206"/>
    </source>
</evidence>
<organism evidence="1 2">
    <name type="scientific">Gloeothece verrucosa (strain PCC 7822)</name>
    <name type="common">Cyanothece sp. (strain PCC 7822)</name>
    <dbReference type="NCBI Taxonomy" id="497965"/>
    <lineage>
        <taxon>Bacteria</taxon>
        <taxon>Bacillati</taxon>
        <taxon>Cyanobacteriota</taxon>
        <taxon>Cyanophyceae</taxon>
        <taxon>Oscillatoriophycideae</taxon>
        <taxon>Chroococcales</taxon>
        <taxon>Aphanothecaceae</taxon>
        <taxon>Gloeothece</taxon>
        <taxon>Gloeothece verrucosa</taxon>
    </lineage>
</organism>
<dbReference type="eggNOG" id="ENOG50322SH">
    <property type="taxonomic scope" value="Bacteria"/>
</dbReference>
<dbReference type="EMBL" id="CP002198">
    <property type="protein sequence ID" value="ADN14656.1"/>
    <property type="molecule type" value="Genomic_DNA"/>
</dbReference>
<protein>
    <submittedName>
        <fullName evidence="1">Uncharacterized protein</fullName>
    </submittedName>
</protein>
<evidence type="ECO:0000313" key="1">
    <source>
        <dbReference type="EMBL" id="ADN14656.1"/>
    </source>
</evidence>
<dbReference type="OrthoDB" id="9988825at2"/>
<dbReference type="Proteomes" id="UP000008206">
    <property type="component" value="Chromosome"/>
</dbReference>
<keyword evidence="2" id="KW-1185">Reference proteome</keyword>
<name>E0UK20_GLOV7</name>
<dbReference type="HOGENOM" id="CLU_2154195_0_0_3"/>
<proteinExistence type="predicted"/>